<dbReference type="InterPro" id="IPR024222">
    <property type="entry name" value="Ten1_fungal"/>
</dbReference>
<gene>
    <name evidence="1" type="ORF">OIDMADRAFT_113385</name>
</gene>
<dbReference type="GO" id="GO:0016233">
    <property type="term" value="P:telomere capping"/>
    <property type="evidence" value="ECO:0007669"/>
    <property type="project" value="InterPro"/>
</dbReference>
<proteinExistence type="predicted"/>
<reference evidence="1 2" key="1">
    <citation type="submission" date="2014-04" db="EMBL/GenBank/DDBJ databases">
        <authorList>
            <consortium name="DOE Joint Genome Institute"/>
            <person name="Kuo A."/>
            <person name="Martino E."/>
            <person name="Perotto S."/>
            <person name="Kohler A."/>
            <person name="Nagy L.G."/>
            <person name="Floudas D."/>
            <person name="Copeland A."/>
            <person name="Barry K.W."/>
            <person name="Cichocki N."/>
            <person name="Veneault-Fourrey C."/>
            <person name="LaButti K."/>
            <person name="Lindquist E.A."/>
            <person name="Lipzen A."/>
            <person name="Lundell T."/>
            <person name="Morin E."/>
            <person name="Murat C."/>
            <person name="Sun H."/>
            <person name="Tunlid A."/>
            <person name="Henrissat B."/>
            <person name="Grigoriev I.V."/>
            <person name="Hibbett D.S."/>
            <person name="Martin F."/>
            <person name="Nordberg H.P."/>
            <person name="Cantor M.N."/>
            <person name="Hua S.X."/>
        </authorList>
    </citation>
    <scope>NUCLEOTIDE SEQUENCE [LARGE SCALE GENOMIC DNA]</scope>
    <source>
        <strain evidence="1 2">Zn</strain>
    </source>
</reference>
<protein>
    <recommendedName>
        <fullName evidence="3">CST complex subunit Ten1</fullName>
    </recommendedName>
</protein>
<evidence type="ECO:0000313" key="2">
    <source>
        <dbReference type="Proteomes" id="UP000054321"/>
    </source>
</evidence>
<dbReference type="Pfam" id="PF12658">
    <property type="entry name" value="Ten1"/>
    <property type="match status" value="1"/>
</dbReference>
<dbReference type="InterPro" id="IPR012340">
    <property type="entry name" value="NA-bd_OB-fold"/>
</dbReference>
<dbReference type="InParanoid" id="A0A0C3HEP0"/>
<dbReference type="GO" id="GO:0043047">
    <property type="term" value="F:single-stranded telomeric DNA binding"/>
    <property type="evidence" value="ECO:0007669"/>
    <property type="project" value="InterPro"/>
</dbReference>
<reference evidence="2" key="2">
    <citation type="submission" date="2015-01" db="EMBL/GenBank/DDBJ databases">
        <title>Evolutionary Origins and Diversification of the Mycorrhizal Mutualists.</title>
        <authorList>
            <consortium name="DOE Joint Genome Institute"/>
            <consortium name="Mycorrhizal Genomics Consortium"/>
            <person name="Kohler A."/>
            <person name="Kuo A."/>
            <person name="Nagy L.G."/>
            <person name="Floudas D."/>
            <person name="Copeland A."/>
            <person name="Barry K.W."/>
            <person name="Cichocki N."/>
            <person name="Veneault-Fourrey C."/>
            <person name="LaButti K."/>
            <person name="Lindquist E.A."/>
            <person name="Lipzen A."/>
            <person name="Lundell T."/>
            <person name="Morin E."/>
            <person name="Murat C."/>
            <person name="Riley R."/>
            <person name="Ohm R."/>
            <person name="Sun H."/>
            <person name="Tunlid A."/>
            <person name="Henrissat B."/>
            <person name="Grigoriev I.V."/>
            <person name="Hibbett D.S."/>
            <person name="Martin F."/>
        </authorList>
    </citation>
    <scope>NUCLEOTIDE SEQUENCE [LARGE SCALE GENOMIC DNA]</scope>
    <source>
        <strain evidence="2">Zn</strain>
    </source>
</reference>
<dbReference type="HOGENOM" id="CLU_102601_1_0_1"/>
<dbReference type="Gene3D" id="2.40.50.140">
    <property type="entry name" value="Nucleic acid-binding proteins"/>
    <property type="match status" value="1"/>
</dbReference>
<dbReference type="Proteomes" id="UP000054321">
    <property type="component" value="Unassembled WGS sequence"/>
</dbReference>
<dbReference type="GO" id="GO:1990879">
    <property type="term" value="C:CST complex"/>
    <property type="evidence" value="ECO:0007669"/>
    <property type="project" value="InterPro"/>
</dbReference>
<accession>A0A0C3HEP0</accession>
<dbReference type="AlphaFoldDB" id="A0A0C3HEP0"/>
<evidence type="ECO:0008006" key="3">
    <source>
        <dbReference type="Google" id="ProtNLM"/>
    </source>
</evidence>
<name>A0A0C3HEP0_OIDMZ</name>
<dbReference type="OrthoDB" id="5275361at2759"/>
<sequence length="136" mass="14960">MAGIQNESIASTLTLLSNLPDLASGIKVRFLGCVTNYSTKTATLTLEHNYPPGNKVQAIVDAGLLVSSLKSDETQIGEWINVIGYIQAPRQKLGKHSNNIHLRTEVQAIVLWSAGPLKLDGYEKSLEQQKLDRQQF</sequence>
<keyword evidence="2" id="KW-1185">Reference proteome</keyword>
<dbReference type="EMBL" id="KN832871">
    <property type="protein sequence ID" value="KIN06691.1"/>
    <property type="molecule type" value="Genomic_DNA"/>
</dbReference>
<organism evidence="1 2">
    <name type="scientific">Oidiodendron maius (strain Zn)</name>
    <dbReference type="NCBI Taxonomy" id="913774"/>
    <lineage>
        <taxon>Eukaryota</taxon>
        <taxon>Fungi</taxon>
        <taxon>Dikarya</taxon>
        <taxon>Ascomycota</taxon>
        <taxon>Pezizomycotina</taxon>
        <taxon>Leotiomycetes</taxon>
        <taxon>Leotiomycetes incertae sedis</taxon>
        <taxon>Myxotrichaceae</taxon>
        <taxon>Oidiodendron</taxon>
    </lineage>
</organism>
<evidence type="ECO:0000313" key="1">
    <source>
        <dbReference type="EMBL" id="KIN06691.1"/>
    </source>
</evidence>